<dbReference type="AlphaFoldDB" id="A0A6C0IE11"/>
<name>A0A6C0IE11_9ZZZZ</name>
<protein>
    <submittedName>
        <fullName evidence="2">Uncharacterized protein</fullName>
    </submittedName>
</protein>
<organism evidence="2">
    <name type="scientific">viral metagenome</name>
    <dbReference type="NCBI Taxonomy" id="1070528"/>
    <lineage>
        <taxon>unclassified sequences</taxon>
        <taxon>metagenomes</taxon>
        <taxon>organismal metagenomes</taxon>
    </lineage>
</organism>
<sequence length="66" mass="7699">MARNQKSPFILIFILLILMGYLGYRYYFTYDGFRNIDCAGINCKEGEFCQDNTCQAISPPHTNNYM</sequence>
<keyword evidence="1" id="KW-1133">Transmembrane helix</keyword>
<keyword evidence="1" id="KW-0812">Transmembrane</keyword>
<accession>A0A6C0IE11</accession>
<keyword evidence="1" id="KW-0472">Membrane</keyword>
<dbReference type="EMBL" id="MN740165">
    <property type="protein sequence ID" value="QHT91351.1"/>
    <property type="molecule type" value="Genomic_DNA"/>
</dbReference>
<evidence type="ECO:0000313" key="2">
    <source>
        <dbReference type="EMBL" id="QHT91351.1"/>
    </source>
</evidence>
<reference evidence="2" key="1">
    <citation type="journal article" date="2020" name="Nature">
        <title>Giant virus diversity and host interactions through global metagenomics.</title>
        <authorList>
            <person name="Schulz F."/>
            <person name="Roux S."/>
            <person name="Paez-Espino D."/>
            <person name="Jungbluth S."/>
            <person name="Walsh D.A."/>
            <person name="Denef V.J."/>
            <person name="McMahon K.D."/>
            <person name="Konstantinidis K.T."/>
            <person name="Eloe-Fadrosh E.A."/>
            <person name="Kyrpides N.C."/>
            <person name="Woyke T."/>
        </authorList>
    </citation>
    <scope>NUCLEOTIDE SEQUENCE</scope>
    <source>
        <strain evidence="2">GVMAG-M-3300023184-77</strain>
    </source>
</reference>
<evidence type="ECO:0000256" key="1">
    <source>
        <dbReference type="SAM" id="Phobius"/>
    </source>
</evidence>
<feature type="transmembrane region" description="Helical" evidence="1">
    <location>
        <begin position="9"/>
        <end position="27"/>
    </location>
</feature>
<proteinExistence type="predicted"/>